<dbReference type="EMBL" id="JACHXJ010000003">
    <property type="protein sequence ID" value="MBB3129716.1"/>
    <property type="molecule type" value="Genomic_DNA"/>
</dbReference>
<evidence type="ECO:0000313" key="3">
    <source>
        <dbReference type="EMBL" id="MBB3129716.1"/>
    </source>
</evidence>
<dbReference type="InterPro" id="IPR004175">
    <property type="entry name" value="RNA_CPDase"/>
</dbReference>
<dbReference type="GO" id="GO:0008664">
    <property type="term" value="F:RNA 2',3'-cyclic 3'-phosphodiesterase activity"/>
    <property type="evidence" value="ECO:0007669"/>
    <property type="project" value="UniProtKB-EC"/>
</dbReference>
<dbReference type="AlphaFoldDB" id="A0A839TSA7"/>
<dbReference type="PANTHER" id="PTHR35561:SF1">
    <property type="entry name" value="RNA 2',3'-CYCLIC PHOSPHODIESTERASE"/>
    <property type="match status" value="1"/>
</dbReference>
<proteinExistence type="inferred from homology"/>
<comment type="catalytic activity">
    <reaction evidence="2">
        <text>a 3'-end 2',3'-cyclophospho-ribonucleotide-RNA + H2O = a 3'-end 2'-phospho-ribonucleotide-RNA + H(+)</text>
        <dbReference type="Rhea" id="RHEA:11828"/>
        <dbReference type="Rhea" id="RHEA-COMP:10464"/>
        <dbReference type="Rhea" id="RHEA-COMP:17353"/>
        <dbReference type="ChEBI" id="CHEBI:15377"/>
        <dbReference type="ChEBI" id="CHEBI:15378"/>
        <dbReference type="ChEBI" id="CHEBI:83064"/>
        <dbReference type="ChEBI" id="CHEBI:173113"/>
        <dbReference type="EC" id="3.1.4.58"/>
    </reaction>
</comment>
<gene>
    <name evidence="3" type="ORF">FHS19_004391</name>
</gene>
<dbReference type="GO" id="GO:0004113">
    <property type="term" value="F:2',3'-cyclic-nucleotide 3'-phosphodiesterase activity"/>
    <property type="evidence" value="ECO:0007669"/>
    <property type="project" value="InterPro"/>
</dbReference>
<dbReference type="EC" id="3.1.4.58" evidence="2"/>
<comment type="function">
    <text evidence="2">Hydrolyzes RNA 2',3'-cyclic phosphodiester to an RNA 2'-phosphomonoester.</text>
</comment>
<comment type="similarity">
    <text evidence="2">Belongs to the 2H phosphoesterase superfamily. ThpR family.</text>
</comment>
<dbReference type="Pfam" id="PF13563">
    <property type="entry name" value="2_5_RNA_ligase2"/>
    <property type="match status" value="1"/>
</dbReference>
<evidence type="ECO:0000256" key="2">
    <source>
        <dbReference type="HAMAP-Rule" id="MF_01940"/>
    </source>
</evidence>
<feature type="active site" description="Proton donor" evidence="2">
    <location>
        <position position="52"/>
    </location>
</feature>
<feature type="short sequence motif" description="HXTX 1" evidence="2">
    <location>
        <begin position="52"/>
        <end position="55"/>
    </location>
</feature>
<evidence type="ECO:0000256" key="1">
    <source>
        <dbReference type="ARBA" id="ARBA00022801"/>
    </source>
</evidence>
<dbReference type="HAMAP" id="MF_01940">
    <property type="entry name" value="RNA_CPDase"/>
    <property type="match status" value="1"/>
</dbReference>
<keyword evidence="3" id="KW-0436">Ligase</keyword>
<dbReference type="Gene3D" id="3.90.1140.10">
    <property type="entry name" value="Cyclic phosphodiesterase"/>
    <property type="match status" value="1"/>
</dbReference>
<feature type="short sequence motif" description="HXTX 2" evidence="2">
    <location>
        <begin position="139"/>
        <end position="142"/>
    </location>
</feature>
<accession>A0A839TSA7</accession>
<sequence length="205" mass="23450">MEMKKEQVQDKPLRLFVAVRIPEPIRSLLETWRHRNEKELAFKKWTHREDYHITVQFLGDAEAGRVPEIADSLKRASLKIDPFKLEFGAFGTFGTAESPRVLWAGVIDQSGGLDKLYEAVTSEMGELGFAKEARPYRPHVTIARKYAGKSPFPGPNLPPLTVEKSGSDRKDQPLIWEVDEFVLFSTHLHEKPMYEILEAVQMKDS</sequence>
<dbReference type="SUPFAM" id="SSF55144">
    <property type="entry name" value="LigT-like"/>
    <property type="match status" value="1"/>
</dbReference>
<dbReference type="RefSeq" id="WP_183583817.1">
    <property type="nucleotide sequence ID" value="NZ_JACHXJ010000003.1"/>
</dbReference>
<dbReference type="NCBIfam" id="TIGR02258">
    <property type="entry name" value="2_5_ligase"/>
    <property type="match status" value="1"/>
</dbReference>
<feature type="active site" description="Proton acceptor" evidence="2">
    <location>
        <position position="139"/>
    </location>
</feature>
<dbReference type="InterPro" id="IPR009097">
    <property type="entry name" value="Cyclic_Pdiesterase"/>
</dbReference>
<protein>
    <recommendedName>
        <fullName evidence="2">RNA 2',3'-cyclic phosphodiesterase</fullName>
        <shortName evidence="2">RNA 2',3'-CPDase</shortName>
        <ecNumber evidence="2">3.1.4.58</ecNumber>
    </recommendedName>
</protein>
<evidence type="ECO:0000313" key="4">
    <source>
        <dbReference type="Proteomes" id="UP000517523"/>
    </source>
</evidence>
<dbReference type="Proteomes" id="UP000517523">
    <property type="component" value="Unassembled WGS sequence"/>
</dbReference>
<dbReference type="PANTHER" id="PTHR35561">
    <property type="entry name" value="RNA 2',3'-CYCLIC PHOSPHODIESTERASE"/>
    <property type="match status" value="1"/>
</dbReference>
<dbReference type="GO" id="GO:0016874">
    <property type="term" value="F:ligase activity"/>
    <property type="evidence" value="ECO:0007669"/>
    <property type="project" value="UniProtKB-KW"/>
</dbReference>
<name>A0A839TSA7_9BACL</name>
<keyword evidence="1 2" id="KW-0378">Hydrolase</keyword>
<reference evidence="3 4" key="1">
    <citation type="submission" date="2020-08" db="EMBL/GenBank/DDBJ databases">
        <title>Genomic Encyclopedia of Type Strains, Phase III (KMG-III): the genomes of soil and plant-associated and newly described type strains.</title>
        <authorList>
            <person name="Whitman W."/>
        </authorList>
    </citation>
    <scope>NUCLEOTIDE SEQUENCE [LARGE SCALE GENOMIC DNA]</scope>
    <source>
        <strain evidence="3 4">CECT 5831</strain>
    </source>
</reference>
<organism evidence="3 4">
    <name type="scientific">Paenibacillus rhizosphaerae</name>
    <dbReference type="NCBI Taxonomy" id="297318"/>
    <lineage>
        <taxon>Bacteria</taxon>
        <taxon>Bacillati</taxon>
        <taxon>Bacillota</taxon>
        <taxon>Bacilli</taxon>
        <taxon>Bacillales</taxon>
        <taxon>Paenibacillaceae</taxon>
        <taxon>Paenibacillus</taxon>
    </lineage>
</organism>
<comment type="caution">
    <text evidence="3">The sequence shown here is derived from an EMBL/GenBank/DDBJ whole genome shotgun (WGS) entry which is preliminary data.</text>
</comment>